<organism evidence="3 4">
    <name type="scientific">Catenaria anguillulae PL171</name>
    <dbReference type="NCBI Taxonomy" id="765915"/>
    <lineage>
        <taxon>Eukaryota</taxon>
        <taxon>Fungi</taxon>
        <taxon>Fungi incertae sedis</taxon>
        <taxon>Blastocladiomycota</taxon>
        <taxon>Blastocladiomycetes</taxon>
        <taxon>Blastocladiales</taxon>
        <taxon>Catenariaceae</taxon>
        <taxon>Catenaria</taxon>
    </lineage>
</organism>
<dbReference type="OrthoDB" id="10259513at2759"/>
<sequence length="235" mass="25915">MSADSKSKPSTGTDSPLRTIQYATGMALVPFAALHLTGHFLAAFPPYDAASPFSTANAWIIATRELYHQPVLEKLGGLVLVVHLGIGVYRYTVQRKFSMGAIKNSATYWTRASGLLLALYMAGHVYYTRIAPLQVWGDSNLIDYTYVTYTIRQYGPPFAVYYMSLGAAGVIHLTNGFRTVRERFLNSRTLGRLTKSEYWATMAGVAAVSSGVLALTGYFFPVHIVAENLFARLLH</sequence>
<comment type="caution">
    <text evidence="3">The sequence shown here is derived from an EMBL/GenBank/DDBJ whole genome shotgun (WGS) entry which is preliminary data.</text>
</comment>
<dbReference type="InterPro" id="IPR012472">
    <property type="entry name" value="MCP1_TM"/>
</dbReference>
<dbReference type="SUPFAM" id="SSF81343">
    <property type="entry name" value="Fumarate reductase respiratory complex transmembrane subunits"/>
    <property type="match status" value="1"/>
</dbReference>
<dbReference type="AlphaFoldDB" id="A0A1Y2GZ26"/>
<dbReference type="GO" id="GO:0055088">
    <property type="term" value="P:lipid homeostasis"/>
    <property type="evidence" value="ECO:0007669"/>
    <property type="project" value="InterPro"/>
</dbReference>
<dbReference type="InterPro" id="IPR034804">
    <property type="entry name" value="SQR/QFR_C/D"/>
</dbReference>
<evidence type="ECO:0000256" key="1">
    <source>
        <dbReference type="SAM" id="Phobius"/>
    </source>
</evidence>
<dbReference type="EMBL" id="MCFL01000371">
    <property type="protein sequence ID" value="ORZ27558.1"/>
    <property type="molecule type" value="Genomic_DNA"/>
</dbReference>
<name>A0A1Y2GZ26_9FUNG</name>
<gene>
    <name evidence="3" type="ORF">BCR44DRAFT_67659</name>
</gene>
<dbReference type="Proteomes" id="UP000193411">
    <property type="component" value="Unassembled WGS sequence"/>
</dbReference>
<feature type="transmembrane region" description="Helical" evidence="1">
    <location>
        <begin position="198"/>
        <end position="220"/>
    </location>
</feature>
<feature type="transmembrane region" description="Helical" evidence="1">
    <location>
        <begin position="105"/>
        <end position="127"/>
    </location>
</feature>
<evidence type="ECO:0000313" key="4">
    <source>
        <dbReference type="Proteomes" id="UP000193411"/>
    </source>
</evidence>
<dbReference type="PANTHER" id="PTHR38409:SF1">
    <property type="entry name" value="MITOCHONDRIAL ADAPTER PROTEIN MCP1"/>
    <property type="match status" value="1"/>
</dbReference>
<proteinExistence type="predicted"/>
<accession>A0A1Y2GZ26</accession>
<feature type="transmembrane region" description="Helical" evidence="1">
    <location>
        <begin position="20"/>
        <end position="44"/>
    </location>
</feature>
<feature type="transmembrane region" description="Helical" evidence="1">
    <location>
        <begin position="159"/>
        <end position="177"/>
    </location>
</feature>
<feature type="transmembrane region" description="Helical" evidence="1">
    <location>
        <begin position="75"/>
        <end position="93"/>
    </location>
</feature>
<keyword evidence="1" id="KW-0472">Membrane</keyword>
<keyword evidence="1" id="KW-0812">Transmembrane</keyword>
<keyword evidence="4" id="KW-1185">Reference proteome</keyword>
<feature type="domain" description="Mitochondrial adapter protein MCP1 transmembrane" evidence="2">
    <location>
        <begin position="120"/>
        <end position="216"/>
    </location>
</feature>
<keyword evidence="1" id="KW-1133">Transmembrane helix</keyword>
<dbReference type="GO" id="GO:0016020">
    <property type="term" value="C:membrane"/>
    <property type="evidence" value="ECO:0007669"/>
    <property type="project" value="InterPro"/>
</dbReference>
<protein>
    <recommendedName>
        <fullName evidence="2">Mitochondrial adapter protein MCP1 transmembrane domain-containing protein</fullName>
    </recommendedName>
</protein>
<dbReference type="Gene3D" id="1.20.1300.10">
    <property type="entry name" value="Fumarate reductase/succinate dehydrogenase, transmembrane subunit"/>
    <property type="match status" value="1"/>
</dbReference>
<dbReference type="InterPro" id="IPR039960">
    <property type="entry name" value="MCP1"/>
</dbReference>
<evidence type="ECO:0000259" key="2">
    <source>
        <dbReference type="Pfam" id="PF07950"/>
    </source>
</evidence>
<evidence type="ECO:0000313" key="3">
    <source>
        <dbReference type="EMBL" id="ORZ27558.1"/>
    </source>
</evidence>
<reference evidence="3 4" key="1">
    <citation type="submission" date="2016-07" db="EMBL/GenBank/DDBJ databases">
        <title>Pervasive Adenine N6-methylation of Active Genes in Fungi.</title>
        <authorList>
            <consortium name="DOE Joint Genome Institute"/>
            <person name="Mondo S.J."/>
            <person name="Dannebaum R.O."/>
            <person name="Kuo R.C."/>
            <person name="Labutti K."/>
            <person name="Haridas S."/>
            <person name="Kuo A."/>
            <person name="Salamov A."/>
            <person name="Ahrendt S.R."/>
            <person name="Lipzen A."/>
            <person name="Sullivan W."/>
            <person name="Andreopoulos W.B."/>
            <person name="Clum A."/>
            <person name="Lindquist E."/>
            <person name="Daum C."/>
            <person name="Ramamoorthy G.K."/>
            <person name="Gryganskyi A."/>
            <person name="Culley D."/>
            <person name="Magnuson J.K."/>
            <person name="James T.Y."/>
            <person name="O'Malley M.A."/>
            <person name="Stajich J.E."/>
            <person name="Spatafora J.W."/>
            <person name="Visel A."/>
            <person name="Grigoriev I.V."/>
        </authorList>
    </citation>
    <scope>NUCLEOTIDE SEQUENCE [LARGE SCALE GENOMIC DNA]</scope>
    <source>
        <strain evidence="3 4">PL171</strain>
    </source>
</reference>
<dbReference type="Pfam" id="PF07950">
    <property type="entry name" value="MCP1_TM"/>
    <property type="match status" value="1"/>
</dbReference>
<dbReference type="PANTHER" id="PTHR38409">
    <property type="entry name" value="MDM10-COMPLEMENTING PROTEIN 1"/>
    <property type="match status" value="1"/>
</dbReference>